<dbReference type="PRINTS" id="PR00035">
    <property type="entry name" value="HTHGNTR"/>
</dbReference>
<dbReference type="PANTHER" id="PTHR43537:SF51">
    <property type="entry name" value="HTH-TYPE TRANSCRIPTIONAL REGULATOR LGOR-RELATED"/>
    <property type="match status" value="1"/>
</dbReference>
<comment type="caution">
    <text evidence="5">The sequence shown here is derived from an EMBL/GenBank/DDBJ whole genome shotgun (WGS) entry which is preliminary data.</text>
</comment>
<name>G5RVE2_SALET</name>
<evidence type="ECO:0000256" key="1">
    <source>
        <dbReference type="ARBA" id="ARBA00023015"/>
    </source>
</evidence>
<dbReference type="GO" id="GO:0003677">
    <property type="term" value="F:DNA binding"/>
    <property type="evidence" value="ECO:0007669"/>
    <property type="project" value="UniProtKB-KW"/>
</dbReference>
<reference evidence="5 6" key="1">
    <citation type="journal article" date="2011" name="BMC Genomics">
        <title>Genome sequencing reveals diversification of virulence factor content and possible host adaptation in distinct subpopulations of Salmonella enterica.</title>
        <authorList>
            <person name="den Bakker H.C."/>
            <person name="Moreno Switt A.I."/>
            <person name="Govoni G."/>
            <person name="Cummings C.A."/>
            <person name="Ranieri M.L."/>
            <person name="Degoricija L."/>
            <person name="Hoelzer K."/>
            <person name="Rodriguez-Rivera L.D."/>
            <person name="Brown S."/>
            <person name="Bolchacova E."/>
            <person name="Furtado M.R."/>
            <person name="Wiedmann M."/>
        </authorList>
    </citation>
    <scope>NUCLEOTIDE SEQUENCE [LARGE SCALE GENOMIC DNA]</scope>
    <source>
        <strain evidence="5 6">R8-2977</strain>
    </source>
</reference>
<dbReference type="Gene3D" id="1.10.10.10">
    <property type="entry name" value="Winged helix-like DNA-binding domain superfamily/Winged helix DNA-binding domain"/>
    <property type="match status" value="1"/>
</dbReference>
<evidence type="ECO:0000259" key="4">
    <source>
        <dbReference type="PROSITE" id="PS50949"/>
    </source>
</evidence>
<evidence type="ECO:0000256" key="3">
    <source>
        <dbReference type="ARBA" id="ARBA00023163"/>
    </source>
</evidence>
<dbReference type="Proteomes" id="UP000004776">
    <property type="component" value="Unassembled WGS sequence"/>
</dbReference>
<protein>
    <submittedName>
        <fullName evidence="5">Transcriptional regulator, GntR family</fullName>
    </submittedName>
</protein>
<dbReference type="InterPro" id="IPR036390">
    <property type="entry name" value="WH_DNA-bd_sf"/>
</dbReference>
<feature type="domain" description="HTH gntR-type" evidence="4">
    <location>
        <begin position="9"/>
        <end position="77"/>
    </location>
</feature>
<dbReference type="SUPFAM" id="SSF46785">
    <property type="entry name" value="Winged helix' DNA-binding domain"/>
    <property type="match status" value="1"/>
</dbReference>
<dbReference type="PROSITE" id="PS50949">
    <property type="entry name" value="HTH_GNTR"/>
    <property type="match status" value="1"/>
</dbReference>
<dbReference type="AlphaFoldDB" id="G5RVE2"/>
<sequence length="122" mass="13628">MVIPEVRQERLYQKIANLIIKLINDNIFPPGTFLPPERELAKQLGVSRASLREALIVLEISGWIVIQSGNGVIVSDKKHLASDYTIEEILSTRELVDSHCARLAAKVDSHCARLAALSRTKR</sequence>
<gene>
    <name evidence="5" type="ORF">LTSEURB_2413</name>
</gene>
<evidence type="ECO:0000256" key="2">
    <source>
        <dbReference type="ARBA" id="ARBA00023125"/>
    </source>
</evidence>
<dbReference type="CDD" id="cd07377">
    <property type="entry name" value="WHTH_GntR"/>
    <property type="match status" value="1"/>
</dbReference>
<dbReference type="InterPro" id="IPR036388">
    <property type="entry name" value="WH-like_DNA-bd_sf"/>
</dbReference>
<evidence type="ECO:0000313" key="6">
    <source>
        <dbReference type="Proteomes" id="UP000004776"/>
    </source>
</evidence>
<dbReference type="PATRIC" id="fig|913084.3.peg.1762"/>
<dbReference type="InterPro" id="IPR000524">
    <property type="entry name" value="Tscrpt_reg_HTH_GntR"/>
</dbReference>
<proteinExistence type="predicted"/>
<accession>G5RVE2</accession>
<dbReference type="Pfam" id="PF00392">
    <property type="entry name" value="GntR"/>
    <property type="match status" value="1"/>
</dbReference>
<dbReference type="EMBL" id="AFCW01000947">
    <property type="protein sequence ID" value="EHD03639.1"/>
    <property type="molecule type" value="Genomic_DNA"/>
</dbReference>
<keyword evidence="3" id="KW-0804">Transcription</keyword>
<dbReference type="SMART" id="SM00345">
    <property type="entry name" value="HTH_GNTR"/>
    <property type="match status" value="1"/>
</dbReference>
<evidence type="ECO:0000313" key="5">
    <source>
        <dbReference type="EMBL" id="EHD03639.1"/>
    </source>
</evidence>
<keyword evidence="1" id="KW-0805">Transcription regulation</keyword>
<dbReference type="PANTHER" id="PTHR43537">
    <property type="entry name" value="TRANSCRIPTIONAL REGULATOR, GNTR FAMILY"/>
    <property type="match status" value="1"/>
</dbReference>
<keyword evidence="2" id="KW-0238">DNA-binding</keyword>
<organism evidence="5 6">
    <name type="scientific">Salmonella enterica subsp. enterica serovar Urbana str. R8-2977</name>
    <dbReference type="NCBI Taxonomy" id="913084"/>
    <lineage>
        <taxon>Bacteria</taxon>
        <taxon>Pseudomonadati</taxon>
        <taxon>Pseudomonadota</taxon>
        <taxon>Gammaproteobacteria</taxon>
        <taxon>Enterobacterales</taxon>
        <taxon>Enterobacteriaceae</taxon>
        <taxon>Salmonella</taxon>
    </lineage>
</organism>
<dbReference type="GO" id="GO:0003700">
    <property type="term" value="F:DNA-binding transcription factor activity"/>
    <property type="evidence" value="ECO:0007669"/>
    <property type="project" value="InterPro"/>
</dbReference>